<dbReference type="PROSITE" id="PS51363">
    <property type="entry name" value="W2"/>
    <property type="match status" value="1"/>
</dbReference>
<dbReference type="FunFam" id="1.25.40.180:FF:000042">
    <property type="entry name" value="Eukaryotic translation initiation factor 4 gamma"/>
    <property type="match status" value="1"/>
</dbReference>
<dbReference type="InterPro" id="IPR003890">
    <property type="entry name" value="MIF4G-like_typ-3"/>
</dbReference>
<name>A0A1Q3FEB7_CULTA</name>
<protein>
    <submittedName>
        <fullName evidence="10">Putative eukaryotic translation initiation factor 4 gamma 1</fullName>
    </submittedName>
</protein>
<feature type="compositionally biased region" description="Gly residues" evidence="7">
    <location>
        <begin position="359"/>
        <end position="369"/>
    </location>
</feature>
<evidence type="ECO:0000256" key="6">
    <source>
        <dbReference type="SAM" id="Coils"/>
    </source>
</evidence>
<keyword evidence="2 10" id="KW-0396">Initiation factor</keyword>
<dbReference type="EMBL" id="GFDL01009197">
    <property type="protein sequence ID" value="JAV25848.1"/>
    <property type="molecule type" value="Transcribed_RNA"/>
</dbReference>
<feature type="domain" description="MI" evidence="9">
    <location>
        <begin position="627"/>
        <end position="748"/>
    </location>
</feature>
<feature type="region of interest" description="Disordered" evidence="7">
    <location>
        <begin position="434"/>
        <end position="599"/>
    </location>
</feature>
<dbReference type="PANTHER" id="PTHR23253:SF78">
    <property type="entry name" value="EUKARYOTIC TRANSLATION INITIATION FACTOR 4G1, ISOFORM B-RELATED"/>
    <property type="match status" value="1"/>
</dbReference>
<dbReference type="PANTHER" id="PTHR23253">
    <property type="entry name" value="EUKARYOTIC TRANSLATION INITIATION FACTOR 4 GAMMA"/>
    <property type="match status" value="1"/>
</dbReference>
<dbReference type="SMART" id="SM00543">
    <property type="entry name" value="MIF4G"/>
    <property type="match status" value="1"/>
</dbReference>
<dbReference type="InterPro" id="IPR003891">
    <property type="entry name" value="Initiation_fac_eIF4g_MI"/>
</dbReference>
<feature type="region of interest" description="Disordered" evidence="7">
    <location>
        <begin position="317"/>
        <end position="398"/>
    </location>
</feature>
<feature type="compositionally biased region" description="Polar residues" evidence="7">
    <location>
        <begin position="345"/>
        <end position="358"/>
    </location>
</feature>
<feature type="compositionally biased region" description="Gly residues" evidence="7">
    <location>
        <begin position="329"/>
        <end position="344"/>
    </location>
</feature>
<dbReference type="InterPro" id="IPR016024">
    <property type="entry name" value="ARM-type_fold"/>
</dbReference>
<evidence type="ECO:0000256" key="1">
    <source>
        <dbReference type="ARBA" id="ARBA00005775"/>
    </source>
</evidence>
<proteinExistence type="inferred from homology"/>
<evidence type="ECO:0000259" key="9">
    <source>
        <dbReference type="PROSITE" id="PS51366"/>
    </source>
</evidence>
<dbReference type="Pfam" id="PF02020">
    <property type="entry name" value="W2"/>
    <property type="match status" value="1"/>
</dbReference>
<feature type="domain" description="W2" evidence="8">
    <location>
        <begin position="814"/>
        <end position="977"/>
    </location>
</feature>
<dbReference type="Pfam" id="PF02847">
    <property type="entry name" value="MA3"/>
    <property type="match status" value="1"/>
</dbReference>
<feature type="compositionally biased region" description="Polar residues" evidence="7">
    <location>
        <begin position="383"/>
        <end position="393"/>
    </location>
</feature>
<dbReference type="InterPro" id="IPR003307">
    <property type="entry name" value="W2_domain"/>
</dbReference>
<feature type="compositionally biased region" description="Basic and acidic residues" evidence="7">
    <location>
        <begin position="448"/>
        <end position="469"/>
    </location>
</feature>
<accession>A0A1Q3FEB7</accession>
<evidence type="ECO:0000256" key="3">
    <source>
        <dbReference type="ARBA" id="ARBA00022553"/>
    </source>
</evidence>
<dbReference type="Pfam" id="PF02854">
    <property type="entry name" value="MIF4G"/>
    <property type="match status" value="1"/>
</dbReference>
<comment type="similarity">
    <text evidence="1">Belongs to the eukaryotic initiation factor 4G family.</text>
</comment>
<keyword evidence="4" id="KW-0810">Translation regulation</keyword>
<dbReference type="SUPFAM" id="SSF48371">
    <property type="entry name" value="ARM repeat"/>
    <property type="match status" value="3"/>
</dbReference>
<dbReference type="SMART" id="SM00515">
    <property type="entry name" value="eIF5C"/>
    <property type="match status" value="1"/>
</dbReference>
<evidence type="ECO:0000259" key="8">
    <source>
        <dbReference type="PROSITE" id="PS51363"/>
    </source>
</evidence>
<keyword evidence="3" id="KW-0597">Phosphoprotein</keyword>
<dbReference type="PROSITE" id="PS51366">
    <property type="entry name" value="MI"/>
    <property type="match status" value="1"/>
</dbReference>
<feature type="coiled-coil region" evidence="6">
    <location>
        <begin position="155"/>
        <end position="186"/>
    </location>
</feature>
<dbReference type="CDD" id="cd11559">
    <property type="entry name" value="W2_eIF4G1_like"/>
    <property type="match status" value="1"/>
</dbReference>
<evidence type="ECO:0000256" key="2">
    <source>
        <dbReference type="ARBA" id="ARBA00022540"/>
    </source>
</evidence>
<dbReference type="GO" id="GO:0003743">
    <property type="term" value="F:translation initiation factor activity"/>
    <property type="evidence" value="ECO:0007669"/>
    <property type="project" value="UniProtKB-KW"/>
</dbReference>
<evidence type="ECO:0000256" key="7">
    <source>
        <dbReference type="SAM" id="MobiDB-lite"/>
    </source>
</evidence>
<evidence type="ECO:0000256" key="5">
    <source>
        <dbReference type="ARBA" id="ARBA00022917"/>
    </source>
</evidence>
<dbReference type="GO" id="GO:0003729">
    <property type="term" value="F:mRNA binding"/>
    <property type="evidence" value="ECO:0007669"/>
    <property type="project" value="TreeGrafter"/>
</dbReference>
<dbReference type="GO" id="GO:0006417">
    <property type="term" value="P:regulation of translation"/>
    <property type="evidence" value="ECO:0007669"/>
    <property type="project" value="UniProtKB-KW"/>
</dbReference>
<dbReference type="Gene3D" id="1.25.40.180">
    <property type="match status" value="3"/>
</dbReference>
<feature type="compositionally biased region" description="Basic and acidic residues" evidence="7">
    <location>
        <begin position="479"/>
        <end position="495"/>
    </location>
</feature>
<dbReference type="AlphaFoldDB" id="A0A1Q3FEB7"/>
<reference evidence="10" key="1">
    <citation type="submission" date="2017-01" db="EMBL/GenBank/DDBJ databases">
        <title>A deep insight into the sialotranscriptome of adult male and female Cluex tarsalis mosquitoes.</title>
        <authorList>
            <person name="Ribeiro J.M."/>
            <person name="Moreira F."/>
            <person name="Bernard K.A."/>
            <person name="Calvo E."/>
        </authorList>
    </citation>
    <scope>NUCLEOTIDE SEQUENCE</scope>
    <source>
        <strain evidence="10">Kern County</strain>
        <tissue evidence="10">Salivary glands</tissue>
    </source>
</reference>
<feature type="compositionally biased region" description="Low complexity" evidence="7">
    <location>
        <begin position="551"/>
        <end position="599"/>
    </location>
</feature>
<keyword evidence="5" id="KW-0648">Protein biosynthesis</keyword>
<organism evidence="10">
    <name type="scientific">Culex tarsalis</name>
    <name type="common">Encephalitis mosquito</name>
    <dbReference type="NCBI Taxonomy" id="7177"/>
    <lineage>
        <taxon>Eukaryota</taxon>
        <taxon>Metazoa</taxon>
        <taxon>Ecdysozoa</taxon>
        <taxon>Arthropoda</taxon>
        <taxon>Hexapoda</taxon>
        <taxon>Insecta</taxon>
        <taxon>Pterygota</taxon>
        <taxon>Neoptera</taxon>
        <taxon>Endopterygota</taxon>
        <taxon>Diptera</taxon>
        <taxon>Nematocera</taxon>
        <taxon>Culicoidea</taxon>
        <taxon>Culicidae</taxon>
        <taxon>Culicinae</taxon>
        <taxon>Culicini</taxon>
        <taxon>Culex</taxon>
        <taxon>Culex</taxon>
    </lineage>
</organism>
<feature type="compositionally biased region" description="Basic and acidic residues" evidence="7">
    <location>
        <begin position="504"/>
        <end position="513"/>
    </location>
</feature>
<feature type="compositionally biased region" description="Basic and acidic residues" evidence="7">
    <location>
        <begin position="534"/>
        <end position="547"/>
    </location>
</feature>
<feature type="compositionally biased region" description="Low complexity" evidence="7">
    <location>
        <begin position="514"/>
        <end position="527"/>
    </location>
</feature>
<sequence>MSKTGSKIIRLQLDEEVKLNECANAWRPRHLQQTVPEVDPDSGVDRTTQELFKKFRSVLNKLTPDNFDKLVQQVKGFVIDTDERLDGCIKLVFEKAISEPNFSEAYAKMCKEIGNIAILVSNEKRTSFKGRLLAQCQCEFERRRNDQTSAIRDNRTKLEASKGMAKEQFEELKAQLEEDELRVRRRAVGTVRFIGELFKHGQLTANIMHSCIMLLIEKEVKDYDEETLECLCKLLTTIGSKMEKENNQDLSGYFDKMGDIVKHRDRYKISSRIRFMIQDVIDLRRNGWQPRRQDLNPKTMNQIQKEAETEQLQINMNYMGGRGDRGGGKDNYGGDNRGNRGGSMQGNKMSGSGYNQGSLGRGGNQGSMKGGRPQQDDDGFQHVVSNSRNNRSTPIDLKKINIPGSVDTTRLGAASAYQGWKNNSNIFAALNNEESNQGQGQGQGSNMMDRDGETRRGGDRNQRDRDRSGSHNKNSGGKDSYHHHNKGSMERDRYNRYGSSSSQNDDRMARSSREPSSSSGSMRPMSGQHSNSQMHERDRDRDRDRNMGKMSSQQQQQQQPLPGRSSQQRHIPQSAPAPPSGSSSGARSALSKSGSGQLYQQQQLPQFAIPKDAVRRNFPLPDASTDEKLKKFSKTVNQEMDAQDVVESVKMLDEINPDYLHAAISELFMDNIERDAKSREAVVKVIAQMFEQKTIGKADYLHALEEVFKLADDLIIDLPQLYKYISTFYVQLLHARYITLADVQNVAQPILASYGGVMLREVLQQYEASYGRNATVVLWLGSSLNFTDFIQQGGSEKVEQFLRDSKLDYLLDTGSKAALDMQTVGTQIKQFLKSGAKFVEIFGWVAEYVGTERVTSDEFIRTLTKAVIEHCIDNKTKLNVQEITKWHQILQKYIDSKPERELQAMYAIQRLVVELEHPQNLLHTILEQLYDNDVIMEGFSLWKDSTDPLEAAGKGVCLKGITQFMTMFMENSSDEDN</sequence>
<keyword evidence="6" id="KW-0175">Coiled coil</keyword>
<evidence type="ECO:0000313" key="10">
    <source>
        <dbReference type="EMBL" id="JAV25848.1"/>
    </source>
</evidence>
<dbReference type="GO" id="GO:0016281">
    <property type="term" value="C:eukaryotic translation initiation factor 4F complex"/>
    <property type="evidence" value="ECO:0007669"/>
    <property type="project" value="TreeGrafter"/>
</dbReference>
<evidence type="ECO:0000256" key="4">
    <source>
        <dbReference type="ARBA" id="ARBA00022845"/>
    </source>
</evidence>